<dbReference type="InterPro" id="IPR018113">
    <property type="entry name" value="PTrfase_EIIB_Cys"/>
</dbReference>
<dbReference type="InterPro" id="IPR050429">
    <property type="entry name" value="PTS_Glucose_EIICBA"/>
</dbReference>
<dbReference type="InterPro" id="IPR013013">
    <property type="entry name" value="PTS_EIIC_1"/>
</dbReference>
<keyword evidence="8" id="KW-0418">Kinase</keyword>
<dbReference type="AlphaFoldDB" id="A0A0L9YC55"/>
<evidence type="ECO:0000313" key="15">
    <source>
        <dbReference type="EMBL" id="NFF88727.1"/>
    </source>
</evidence>
<feature type="transmembrane region" description="Helical" evidence="12">
    <location>
        <begin position="307"/>
        <end position="325"/>
    </location>
</feature>
<evidence type="ECO:0000256" key="4">
    <source>
        <dbReference type="ARBA" id="ARBA00022597"/>
    </source>
</evidence>
<dbReference type="InterPro" id="IPR036878">
    <property type="entry name" value="Glu_permease_IIB"/>
</dbReference>
<keyword evidence="10 12" id="KW-0472">Membrane</keyword>
<sequence length="550" mass="58252">MLQYLQRIGKAIMLPIAALPIAGILLGVGGALLGIAGLNNPPAVYEPLIAFVSIPAVTAILTVMKNIGDIIFGNLPILFAVGVAVGLAKKDKGTAALASVFGFIVMNQVISTLLALGVTQLGVLTPDSVGEYGTYITTNLGIFTLNMSVFGGIITGIITAILHDRFHEIQLPQILGFFSGSRFVPIITAVTMAVVGAILAFLWPVVQDGIGIVANGVRNAGFIGTFFYGVIERALIPFGLHHVFYTPFWFGSFVDGQILVNGTWQTVAGANTAYFAQLSSMTDLVGASADTMSTIVSGTTRFMAGKFPFMMFGLPAAAFAMYRAAAPSKRKTVGSLLLAAAITSLLTGITEPLEFTFIFVAPVLYGVHCILAGLSFMLMDIFNVFIGMTFSGGLIDFSLFGLLPAGAGVPTKWFMVLLVGVVYAVVYYFLFYFMITKLNLKTPGRDENEEETKLYTKADFQGKNGSAKSEIVEKAPAVLAALGGEENIVSVDACITRLRVEVKDKSKVDKAELKTLGAAGVMEVGNGIQAIFGAKADGYKNAINDILGIS</sequence>
<dbReference type="Proteomes" id="UP000476820">
    <property type="component" value="Unassembled WGS sequence"/>
</dbReference>
<evidence type="ECO:0000259" key="14">
    <source>
        <dbReference type="PROSITE" id="PS51103"/>
    </source>
</evidence>
<feature type="transmembrane region" description="Helical" evidence="12">
    <location>
        <begin position="385"/>
        <end position="407"/>
    </location>
</feature>
<evidence type="ECO:0000256" key="10">
    <source>
        <dbReference type="ARBA" id="ARBA00023136"/>
    </source>
</evidence>
<feature type="transmembrane region" description="Helical" evidence="12">
    <location>
        <begin position="183"/>
        <end position="203"/>
    </location>
</feature>
<accession>A0A0L9YC55</accession>
<evidence type="ECO:0000259" key="13">
    <source>
        <dbReference type="PROSITE" id="PS51098"/>
    </source>
</evidence>
<name>A0A0L9YC55_CLOBO</name>
<dbReference type="Pfam" id="PF00367">
    <property type="entry name" value="PTS_EIIB"/>
    <property type="match status" value="1"/>
</dbReference>
<dbReference type="PROSITE" id="PS01035">
    <property type="entry name" value="PTS_EIIB_TYPE_1_CYS"/>
    <property type="match status" value="1"/>
</dbReference>
<feature type="transmembrane region" description="Helical" evidence="12">
    <location>
        <begin position="70"/>
        <end position="88"/>
    </location>
</feature>
<dbReference type="InterPro" id="IPR003352">
    <property type="entry name" value="PTS_EIIC"/>
</dbReference>
<gene>
    <name evidence="15" type="ORF">FC774_12755</name>
    <name evidence="16" type="ORF">FDB51_09550</name>
</gene>
<dbReference type="NCBIfam" id="TIGR00826">
    <property type="entry name" value="EIIB_glc"/>
    <property type="match status" value="1"/>
</dbReference>
<keyword evidence="5" id="KW-0808">Transferase</keyword>
<feature type="transmembrane region" description="Helical" evidence="12">
    <location>
        <begin position="12"/>
        <end position="36"/>
    </location>
</feature>
<keyword evidence="6" id="KW-0598">Phosphotransferase system</keyword>
<feature type="domain" description="PTS EIIC type-1" evidence="14">
    <location>
        <begin position="1"/>
        <end position="447"/>
    </location>
</feature>
<evidence type="ECO:0000256" key="12">
    <source>
        <dbReference type="SAM" id="Phobius"/>
    </source>
</evidence>
<feature type="transmembrane region" description="Helical" evidence="12">
    <location>
        <begin position="43"/>
        <end position="64"/>
    </location>
</feature>
<dbReference type="RefSeq" id="WP_017825825.1">
    <property type="nucleotide sequence ID" value="NZ_LFPA01000176.1"/>
</dbReference>
<feature type="domain" description="PTS EIIB type-1" evidence="13">
    <location>
        <begin position="472"/>
        <end position="550"/>
    </location>
</feature>
<feature type="active site" description="Phosphocysteine intermediate; for EIIB activity" evidence="11">
    <location>
        <position position="494"/>
    </location>
</feature>
<feature type="transmembrane region" description="Helical" evidence="12">
    <location>
        <begin position="95"/>
        <end position="120"/>
    </location>
</feature>
<evidence type="ECO:0000256" key="1">
    <source>
        <dbReference type="ARBA" id="ARBA00004651"/>
    </source>
</evidence>
<dbReference type="Proteomes" id="UP000473681">
    <property type="component" value="Unassembled WGS sequence"/>
</dbReference>
<feature type="transmembrane region" description="Helical" evidence="12">
    <location>
        <begin position="332"/>
        <end position="349"/>
    </location>
</feature>
<reference evidence="17 18" key="1">
    <citation type="submission" date="2019-04" db="EMBL/GenBank/DDBJ databases">
        <title>Genome sequencing of Clostridium botulinum Groups I-IV and Clostridium butyricum.</title>
        <authorList>
            <person name="Brunt J."/>
            <person name="Van Vliet A.H.M."/>
            <person name="Stringer S.C."/>
            <person name="Carter A.T."/>
            <person name="Peck M.W."/>
        </authorList>
    </citation>
    <scope>NUCLEOTIDE SEQUENCE [LARGE SCALE GENOMIC DNA]</scope>
    <source>
        <strain evidence="15 18">1605</strain>
        <strain evidence="16 17">CB-K-33E</strain>
    </source>
</reference>
<dbReference type="OrthoDB" id="9764327at2"/>
<evidence type="ECO:0000256" key="5">
    <source>
        <dbReference type="ARBA" id="ARBA00022679"/>
    </source>
</evidence>
<evidence type="ECO:0000256" key="3">
    <source>
        <dbReference type="ARBA" id="ARBA00022475"/>
    </source>
</evidence>
<dbReference type="EMBL" id="SWVK01000011">
    <property type="protein sequence ID" value="NFN35372.1"/>
    <property type="molecule type" value="Genomic_DNA"/>
</dbReference>
<dbReference type="GO" id="GO:0016301">
    <property type="term" value="F:kinase activity"/>
    <property type="evidence" value="ECO:0007669"/>
    <property type="project" value="UniProtKB-KW"/>
</dbReference>
<comment type="subcellular location">
    <subcellularLocation>
        <location evidence="1">Cell membrane</location>
        <topology evidence="1">Multi-pass membrane protein</topology>
    </subcellularLocation>
</comment>
<proteinExistence type="predicted"/>
<dbReference type="GO" id="GO:0090563">
    <property type="term" value="F:protein-phosphocysteine-sugar phosphotransferase activity"/>
    <property type="evidence" value="ECO:0007669"/>
    <property type="project" value="TreeGrafter"/>
</dbReference>
<dbReference type="PROSITE" id="PS51098">
    <property type="entry name" value="PTS_EIIB_TYPE_1"/>
    <property type="match status" value="1"/>
</dbReference>
<dbReference type="GO" id="GO:0008982">
    <property type="term" value="F:protein-N(PI)-phosphohistidine-sugar phosphotransferase activity"/>
    <property type="evidence" value="ECO:0007669"/>
    <property type="project" value="InterPro"/>
</dbReference>
<feature type="transmembrane region" description="Helical" evidence="12">
    <location>
        <begin position="355"/>
        <end position="378"/>
    </location>
</feature>
<dbReference type="EMBL" id="SWOV01000038">
    <property type="protein sequence ID" value="NFF88727.1"/>
    <property type="molecule type" value="Genomic_DNA"/>
</dbReference>
<dbReference type="InterPro" id="IPR001996">
    <property type="entry name" value="PTS_IIB_1"/>
</dbReference>
<dbReference type="FunFam" id="3.30.1360.60:FF:000001">
    <property type="entry name" value="PTS system glucose-specific IIBC component PtsG"/>
    <property type="match status" value="1"/>
</dbReference>
<dbReference type="Pfam" id="PF02378">
    <property type="entry name" value="PTS_EIIC"/>
    <property type="match status" value="1"/>
</dbReference>
<evidence type="ECO:0000256" key="9">
    <source>
        <dbReference type="ARBA" id="ARBA00022989"/>
    </source>
</evidence>
<comment type="caution">
    <text evidence="15">The sequence shown here is derived from an EMBL/GenBank/DDBJ whole genome shotgun (WGS) entry which is preliminary data.</text>
</comment>
<dbReference type="PANTHER" id="PTHR30009:SF20">
    <property type="entry name" value="PTS SYSTEM GLUCOSE-SPECIFIC EIICB COMPONENT-RELATED"/>
    <property type="match status" value="1"/>
</dbReference>
<dbReference type="PROSITE" id="PS51103">
    <property type="entry name" value="PTS_EIIC_TYPE_1"/>
    <property type="match status" value="1"/>
</dbReference>
<feature type="transmembrane region" description="Helical" evidence="12">
    <location>
        <begin position="140"/>
        <end position="162"/>
    </location>
</feature>
<dbReference type="PANTHER" id="PTHR30009">
    <property type="entry name" value="CYTOCHROME C-TYPE SYNTHESIS PROTEIN AND PTS TRANSMEMBRANE COMPONENT"/>
    <property type="match status" value="1"/>
</dbReference>
<evidence type="ECO:0000313" key="16">
    <source>
        <dbReference type="EMBL" id="NFN35372.1"/>
    </source>
</evidence>
<dbReference type="GO" id="GO:0005886">
    <property type="term" value="C:plasma membrane"/>
    <property type="evidence" value="ECO:0007669"/>
    <property type="project" value="UniProtKB-SubCell"/>
</dbReference>
<evidence type="ECO:0000256" key="8">
    <source>
        <dbReference type="ARBA" id="ARBA00022777"/>
    </source>
</evidence>
<keyword evidence="4 15" id="KW-0762">Sugar transport</keyword>
<keyword evidence="2" id="KW-0813">Transport</keyword>
<dbReference type="GO" id="GO:0009401">
    <property type="term" value="P:phosphoenolpyruvate-dependent sugar phosphotransferase system"/>
    <property type="evidence" value="ECO:0007669"/>
    <property type="project" value="UniProtKB-KW"/>
</dbReference>
<evidence type="ECO:0000313" key="17">
    <source>
        <dbReference type="Proteomes" id="UP000473681"/>
    </source>
</evidence>
<keyword evidence="7 12" id="KW-0812">Transmembrane</keyword>
<dbReference type="Gene3D" id="3.30.1360.60">
    <property type="entry name" value="Glucose permease domain IIB"/>
    <property type="match status" value="1"/>
</dbReference>
<evidence type="ECO:0000256" key="7">
    <source>
        <dbReference type="ARBA" id="ARBA00022692"/>
    </source>
</evidence>
<feature type="transmembrane region" description="Helical" evidence="12">
    <location>
        <begin position="413"/>
        <end position="435"/>
    </location>
</feature>
<dbReference type="CDD" id="cd00212">
    <property type="entry name" value="PTS_IIB_glc"/>
    <property type="match status" value="1"/>
</dbReference>
<organism evidence="15 18">
    <name type="scientific">Clostridium botulinum</name>
    <dbReference type="NCBI Taxonomy" id="1491"/>
    <lineage>
        <taxon>Bacteria</taxon>
        <taxon>Bacillati</taxon>
        <taxon>Bacillota</taxon>
        <taxon>Clostridia</taxon>
        <taxon>Eubacteriales</taxon>
        <taxon>Clostridiaceae</taxon>
        <taxon>Clostridium</taxon>
    </lineage>
</organism>
<evidence type="ECO:0000256" key="6">
    <source>
        <dbReference type="ARBA" id="ARBA00022683"/>
    </source>
</evidence>
<dbReference type="SUPFAM" id="SSF55604">
    <property type="entry name" value="Glucose permease domain IIB"/>
    <property type="match status" value="1"/>
</dbReference>
<keyword evidence="9 12" id="KW-1133">Transmembrane helix</keyword>
<evidence type="ECO:0000256" key="2">
    <source>
        <dbReference type="ARBA" id="ARBA00022448"/>
    </source>
</evidence>
<keyword evidence="3" id="KW-1003">Cell membrane</keyword>
<protein>
    <submittedName>
        <fullName evidence="15">PTS glucose transporter subunit IIB</fullName>
    </submittedName>
</protein>
<evidence type="ECO:0000313" key="18">
    <source>
        <dbReference type="Proteomes" id="UP000476820"/>
    </source>
</evidence>
<evidence type="ECO:0000256" key="11">
    <source>
        <dbReference type="PROSITE-ProRule" id="PRU00421"/>
    </source>
</evidence>